<accession>A0A2R6X3C5</accession>
<feature type="compositionally biased region" description="Basic and acidic residues" evidence="1">
    <location>
        <begin position="81"/>
        <end position="90"/>
    </location>
</feature>
<organism evidence="2 3">
    <name type="scientific">Marchantia polymorpha</name>
    <name type="common">Common liverwort</name>
    <name type="synonym">Marchantia aquatica</name>
    <dbReference type="NCBI Taxonomy" id="3197"/>
    <lineage>
        <taxon>Eukaryota</taxon>
        <taxon>Viridiplantae</taxon>
        <taxon>Streptophyta</taxon>
        <taxon>Embryophyta</taxon>
        <taxon>Marchantiophyta</taxon>
        <taxon>Marchantiopsida</taxon>
        <taxon>Marchantiidae</taxon>
        <taxon>Marchantiales</taxon>
        <taxon>Marchantiaceae</taxon>
        <taxon>Marchantia</taxon>
    </lineage>
</organism>
<dbReference type="EMBL" id="KZ772711">
    <property type="protein sequence ID" value="PTQ40610.1"/>
    <property type="molecule type" value="Genomic_DNA"/>
</dbReference>
<proteinExistence type="predicted"/>
<sequence>MDVGHGTEFAETDSCMLQILFTSSSLRRTGTIECQHLPRPSEVEERQRVREMAVAAAIGNINASTKSSMQTEPMCHRHQSQWREGRRGEEPEPWPCILSLVALCTLQEIGE</sequence>
<evidence type="ECO:0000256" key="1">
    <source>
        <dbReference type="SAM" id="MobiDB-lite"/>
    </source>
</evidence>
<feature type="region of interest" description="Disordered" evidence="1">
    <location>
        <begin position="63"/>
        <end position="90"/>
    </location>
</feature>
<evidence type="ECO:0000313" key="3">
    <source>
        <dbReference type="Proteomes" id="UP000244005"/>
    </source>
</evidence>
<dbReference type="AlphaFoldDB" id="A0A2R6X3C5"/>
<dbReference type="Proteomes" id="UP000244005">
    <property type="component" value="Unassembled WGS sequence"/>
</dbReference>
<name>A0A2R6X3C5_MARPO</name>
<keyword evidence="3" id="KW-1185">Reference proteome</keyword>
<gene>
    <name evidence="2" type="ORF">MARPO_0039s0097</name>
</gene>
<dbReference type="Gramene" id="Mp3g16980.1">
    <property type="protein sequence ID" value="Mp3g16980.1.cds1"/>
    <property type="gene ID" value="Mp3g16980"/>
</dbReference>
<protein>
    <submittedName>
        <fullName evidence="2">Uncharacterized protein</fullName>
    </submittedName>
</protein>
<evidence type="ECO:0000313" key="2">
    <source>
        <dbReference type="EMBL" id="PTQ40610.1"/>
    </source>
</evidence>
<reference evidence="3" key="1">
    <citation type="journal article" date="2017" name="Cell">
        <title>Insights into land plant evolution garnered from the Marchantia polymorpha genome.</title>
        <authorList>
            <person name="Bowman J.L."/>
            <person name="Kohchi T."/>
            <person name="Yamato K.T."/>
            <person name="Jenkins J."/>
            <person name="Shu S."/>
            <person name="Ishizaki K."/>
            <person name="Yamaoka S."/>
            <person name="Nishihama R."/>
            <person name="Nakamura Y."/>
            <person name="Berger F."/>
            <person name="Adam C."/>
            <person name="Aki S.S."/>
            <person name="Althoff F."/>
            <person name="Araki T."/>
            <person name="Arteaga-Vazquez M.A."/>
            <person name="Balasubrmanian S."/>
            <person name="Barry K."/>
            <person name="Bauer D."/>
            <person name="Boehm C.R."/>
            <person name="Briginshaw L."/>
            <person name="Caballero-Perez J."/>
            <person name="Catarino B."/>
            <person name="Chen F."/>
            <person name="Chiyoda S."/>
            <person name="Chovatia M."/>
            <person name="Davies K.M."/>
            <person name="Delmans M."/>
            <person name="Demura T."/>
            <person name="Dierschke T."/>
            <person name="Dolan L."/>
            <person name="Dorantes-Acosta A.E."/>
            <person name="Eklund D.M."/>
            <person name="Florent S.N."/>
            <person name="Flores-Sandoval E."/>
            <person name="Fujiyama A."/>
            <person name="Fukuzawa H."/>
            <person name="Galik B."/>
            <person name="Grimanelli D."/>
            <person name="Grimwood J."/>
            <person name="Grossniklaus U."/>
            <person name="Hamada T."/>
            <person name="Haseloff J."/>
            <person name="Hetherington A.J."/>
            <person name="Higo A."/>
            <person name="Hirakawa Y."/>
            <person name="Hundley H.N."/>
            <person name="Ikeda Y."/>
            <person name="Inoue K."/>
            <person name="Inoue S.I."/>
            <person name="Ishida S."/>
            <person name="Jia Q."/>
            <person name="Kakita M."/>
            <person name="Kanazawa T."/>
            <person name="Kawai Y."/>
            <person name="Kawashima T."/>
            <person name="Kennedy M."/>
            <person name="Kinose K."/>
            <person name="Kinoshita T."/>
            <person name="Kohara Y."/>
            <person name="Koide E."/>
            <person name="Komatsu K."/>
            <person name="Kopischke S."/>
            <person name="Kubo M."/>
            <person name="Kyozuka J."/>
            <person name="Lagercrantz U."/>
            <person name="Lin S.S."/>
            <person name="Lindquist E."/>
            <person name="Lipzen A.M."/>
            <person name="Lu C.W."/>
            <person name="De Luna E."/>
            <person name="Martienssen R.A."/>
            <person name="Minamino N."/>
            <person name="Mizutani M."/>
            <person name="Mizutani M."/>
            <person name="Mochizuki N."/>
            <person name="Monte I."/>
            <person name="Mosher R."/>
            <person name="Nagasaki H."/>
            <person name="Nakagami H."/>
            <person name="Naramoto S."/>
            <person name="Nishitani K."/>
            <person name="Ohtani M."/>
            <person name="Okamoto T."/>
            <person name="Okumura M."/>
            <person name="Phillips J."/>
            <person name="Pollak B."/>
            <person name="Reinders A."/>
            <person name="Rovekamp M."/>
            <person name="Sano R."/>
            <person name="Sawa S."/>
            <person name="Schmid M.W."/>
            <person name="Shirakawa M."/>
            <person name="Solano R."/>
            <person name="Spunde A."/>
            <person name="Suetsugu N."/>
            <person name="Sugano S."/>
            <person name="Sugiyama A."/>
            <person name="Sun R."/>
            <person name="Suzuki Y."/>
            <person name="Takenaka M."/>
            <person name="Takezawa D."/>
            <person name="Tomogane H."/>
            <person name="Tsuzuki M."/>
            <person name="Ueda T."/>
            <person name="Umeda M."/>
            <person name="Ward J.M."/>
            <person name="Watanabe Y."/>
            <person name="Yazaki K."/>
            <person name="Yokoyama R."/>
            <person name="Yoshitake Y."/>
            <person name="Yotsui I."/>
            <person name="Zachgo S."/>
            <person name="Schmutz J."/>
        </authorList>
    </citation>
    <scope>NUCLEOTIDE SEQUENCE [LARGE SCALE GENOMIC DNA]</scope>
    <source>
        <strain evidence="3">Tak-1</strain>
    </source>
</reference>